<sequence length="272" mass="30468">MRTLEAKASPLNERLFGEYRRIKALDDRGMEIYNEFEKIMQGTTPADQAEKSRLSAQMDALRDSMVALYMEIIDSNRDNLIAAVFIDNIYRATDYQTLKGMLDPAAPYYGHPLLNNAKTALADMEASIAKRKPGTMVTDIEMADTSGKARKLSEWCGRGGYVLIDFWASWCGPCRMEMPNVVANYKKYHPKGFEIVGISFDKDASAWQDAIKSMGMEWPQLSDLKGWNSAGSSTYGIRSIPSSILVDGSGRIVDVDLRGQRLGQKLKEIYGF</sequence>
<dbReference type="PROSITE" id="PS00194">
    <property type="entry name" value="THIOREDOXIN_1"/>
    <property type="match status" value="1"/>
</dbReference>
<evidence type="ECO:0000313" key="7">
    <source>
        <dbReference type="Proteomes" id="UP000764045"/>
    </source>
</evidence>
<gene>
    <name evidence="6" type="ORF">H6B30_13860</name>
</gene>
<dbReference type="InterPro" id="IPR017937">
    <property type="entry name" value="Thioredoxin_CS"/>
</dbReference>
<dbReference type="InterPro" id="IPR013766">
    <property type="entry name" value="Thioredoxin_domain"/>
</dbReference>
<dbReference type="PROSITE" id="PS51352">
    <property type="entry name" value="THIOREDOXIN_2"/>
    <property type="match status" value="1"/>
</dbReference>
<dbReference type="Proteomes" id="UP000764045">
    <property type="component" value="Unassembled WGS sequence"/>
</dbReference>
<evidence type="ECO:0000256" key="2">
    <source>
        <dbReference type="ARBA" id="ARBA00022748"/>
    </source>
</evidence>
<evidence type="ECO:0000256" key="3">
    <source>
        <dbReference type="ARBA" id="ARBA00023157"/>
    </source>
</evidence>
<protein>
    <submittedName>
        <fullName evidence="6">TlpA family protein disulfide reductase</fullName>
    </submittedName>
</protein>
<dbReference type="PANTHER" id="PTHR42852">
    <property type="entry name" value="THIOL:DISULFIDE INTERCHANGE PROTEIN DSBE"/>
    <property type="match status" value="1"/>
</dbReference>
<evidence type="ECO:0000313" key="6">
    <source>
        <dbReference type="EMBL" id="MBM6662814.1"/>
    </source>
</evidence>
<keyword evidence="4" id="KW-0676">Redox-active center</keyword>
<reference evidence="6 7" key="1">
    <citation type="journal article" date="2021" name="Sci. Rep.">
        <title>The distribution of antibiotic resistance genes in chicken gut microbiota commensals.</title>
        <authorList>
            <person name="Juricova H."/>
            <person name="Matiasovicova J."/>
            <person name="Kubasova T."/>
            <person name="Cejkova D."/>
            <person name="Rychlik I."/>
        </authorList>
    </citation>
    <scope>NUCLEOTIDE SEQUENCE [LARGE SCALE GENOMIC DNA]</scope>
    <source>
        <strain evidence="6 7">An819</strain>
    </source>
</reference>
<accession>A0A939B5U6</accession>
<dbReference type="Pfam" id="PF00578">
    <property type="entry name" value="AhpC-TSA"/>
    <property type="match status" value="1"/>
</dbReference>
<name>A0A939B5U6_9BACT</name>
<keyword evidence="2" id="KW-0201">Cytochrome c-type biogenesis</keyword>
<evidence type="ECO:0000259" key="5">
    <source>
        <dbReference type="PROSITE" id="PS51352"/>
    </source>
</evidence>
<dbReference type="AlphaFoldDB" id="A0A939B5U6"/>
<dbReference type="Gene3D" id="3.40.30.10">
    <property type="entry name" value="Glutaredoxin"/>
    <property type="match status" value="1"/>
</dbReference>
<dbReference type="InterPro" id="IPR000866">
    <property type="entry name" value="AhpC/TSA"/>
</dbReference>
<evidence type="ECO:0000256" key="4">
    <source>
        <dbReference type="ARBA" id="ARBA00023284"/>
    </source>
</evidence>
<feature type="domain" description="Thioredoxin" evidence="5">
    <location>
        <begin position="131"/>
        <end position="272"/>
    </location>
</feature>
<dbReference type="GO" id="GO:0017004">
    <property type="term" value="P:cytochrome complex assembly"/>
    <property type="evidence" value="ECO:0007669"/>
    <property type="project" value="UniProtKB-KW"/>
</dbReference>
<dbReference type="CDD" id="cd02966">
    <property type="entry name" value="TlpA_like_family"/>
    <property type="match status" value="1"/>
</dbReference>
<evidence type="ECO:0000256" key="1">
    <source>
        <dbReference type="ARBA" id="ARBA00004196"/>
    </source>
</evidence>
<keyword evidence="7" id="KW-1185">Reference proteome</keyword>
<comment type="subcellular location">
    <subcellularLocation>
        <location evidence="1">Cell envelope</location>
    </subcellularLocation>
</comment>
<dbReference type="PANTHER" id="PTHR42852:SF6">
    <property type="entry name" value="THIOL:DISULFIDE INTERCHANGE PROTEIN DSBE"/>
    <property type="match status" value="1"/>
</dbReference>
<comment type="caution">
    <text evidence="6">The sequence shown here is derived from an EMBL/GenBank/DDBJ whole genome shotgun (WGS) entry which is preliminary data.</text>
</comment>
<keyword evidence="3" id="KW-1015">Disulfide bond</keyword>
<dbReference type="GO" id="GO:0030313">
    <property type="term" value="C:cell envelope"/>
    <property type="evidence" value="ECO:0007669"/>
    <property type="project" value="UniProtKB-SubCell"/>
</dbReference>
<proteinExistence type="predicted"/>
<dbReference type="InterPro" id="IPR036249">
    <property type="entry name" value="Thioredoxin-like_sf"/>
</dbReference>
<dbReference type="SUPFAM" id="SSF52833">
    <property type="entry name" value="Thioredoxin-like"/>
    <property type="match status" value="1"/>
</dbReference>
<dbReference type="InterPro" id="IPR050553">
    <property type="entry name" value="Thioredoxin_ResA/DsbE_sf"/>
</dbReference>
<dbReference type="EMBL" id="JACJJL010000030">
    <property type="protein sequence ID" value="MBM6662814.1"/>
    <property type="molecule type" value="Genomic_DNA"/>
</dbReference>
<organism evidence="6 7">
    <name type="scientific">Marseilla massiliensis</name>
    <dbReference type="NCBI Taxonomy" id="1841864"/>
    <lineage>
        <taxon>Bacteria</taxon>
        <taxon>Pseudomonadati</taxon>
        <taxon>Bacteroidota</taxon>
        <taxon>Bacteroidia</taxon>
        <taxon>Bacteroidales</taxon>
        <taxon>Prevotellaceae</taxon>
        <taxon>Marseilla</taxon>
    </lineage>
</organism>